<dbReference type="HOGENOM" id="CLU_050494_0_0_4"/>
<feature type="transmembrane region" description="Helical" evidence="8">
    <location>
        <begin position="240"/>
        <end position="259"/>
    </location>
</feature>
<dbReference type="STRING" id="1072685.IX83_01565"/>
<protein>
    <submittedName>
        <fullName evidence="9">Iron ABC transporter permease</fullName>
    </submittedName>
</protein>
<keyword evidence="7 8" id="KW-0472">Membrane</keyword>
<feature type="transmembrane region" description="Helical" evidence="8">
    <location>
        <begin position="106"/>
        <end position="124"/>
    </location>
</feature>
<comment type="similarity">
    <text evidence="2">Belongs to the binding-protein-dependent transport system permease family. FecCD subfamily.</text>
</comment>
<feature type="transmembrane region" description="Helical" evidence="8">
    <location>
        <begin position="266"/>
        <end position="286"/>
    </location>
</feature>
<dbReference type="RefSeq" id="WP_038498353.1">
    <property type="nucleotide sequence ID" value="NZ_AFWK01000114.1"/>
</dbReference>
<keyword evidence="4" id="KW-1003">Cell membrane</keyword>
<keyword evidence="5 8" id="KW-0812">Transmembrane</keyword>
<keyword evidence="6 8" id="KW-1133">Transmembrane helix</keyword>
<sequence>MLDKKTLIYSFILPLMILLAACCFYLFYGIKGNWSFIVGLRANKLALLLLVAYMIGMSTLLFQTLTNNNILTPSILGFDVLYVLMQTILVFLLGNSFVLLNIYWKFSVEALIMVGASIVLFRTLNRYSQHDLTKMILIGVIMATFLRSINSLLQRLIDPTVFAIAQTRTFASFTSTKPELLTIGGIIALLSFIWIWQQRHRLDVLMLGKNLAITLGIEYRQFSIQILTCMAILVSVATALVGPISFFGLLVCTLVNILTPSMQHSVRIPFTFLISALILVLGQLLFEQALGMKGVLGVVIEFIGGLTFLALVLKKRTL</sequence>
<evidence type="ECO:0000256" key="5">
    <source>
        <dbReference type="ARBA" id="ARBA00022692"/>
    </source>
</evidence>
<comment type="subcellular location">
    <subcellularLocation>
        <location evidence="1">Cell membrane</location>
        <topology evidence="1">Multi-pass membrane protein</topology>
    </subcellularLocation>
</comment>
<dbReference type="EMBL" id="CP009238">
    <property type="protein sequence ID" value="AIL32173.1"/>
    <property type="molecule type" value="Genomic_DNA"/>
</dbReference>
<dbReference type="KEGG" id="bpsi:IX83_01565"/>
<evidence type="ECO:0000256" key="1">
    <source>
        <dbReference type="ARBA" id="ARBA00004651"/>
    </source>
</evidence>
<dbReference type="GO" id="GO:0033214">
    <property type="term" value="P:siderophore-iron import into cell"/>
    <property type="evidence" value="ECO:0007669"/>
    <property type="project" value="TreeGrafter"/>
</dbReference>
<dbReference type="InterPro" id="IPR037294">
    <property type="entry name" value="ABC_BtuC-like"/>
</dbReference>
<dbReference type="Gene3D" id="1.10.3470.10">
    <property type="entry name" value="ABC transporter involved in vitamin B12 uptake, BtuC"/>
    <property type="match status" value="1"/>
</dbReference>
<dbReference type="PANTHER" id="PTHR30472">
    <property type="entry name" value="FERRIC ENTEROBACTIN TRANSPORT SYSTEM PERMEASE PROTEIN"/>
    <property type="match status" value="1"/>
</dbReference>
<feature type="transmembrane region" description="Helical" evidence="8">
    <location>
        <begin position="180"/>
        <end position="196"/>
    </location>
</feature>
<dbReference type="Pfam" id="PF01032">
    <property type="entry name" value="FecCD"/>
    <property type="match status" value="1"/>
</dbReference>
<evidence type="ECO:0000256" key="2">
    <source>
        <dbReference type="ARBA" id="ARBA00007935"/>
    </source>
</evidence>
<evidence type="ECO:0000256" key="3">
    <source>
        <dbReference type="ARBA" id="ARBA00022448"/>
    </source>
</evidence>
<keyword evidence="3" id="KW-0813">Transport</keyword>
<dbReference type="SUPFAM" id="SSF81345">
    <property type="entry name" value="ABC transporter involved in vitamin B12 uptake, BtuC"/>
    <property type="match status" value="1"/>
</dbReference>
<dbReference type="eggNOG" id="COG4605">
    <property type="taxonomic scope" value="Bacteria"/>
</dbReference>
<organism evidence="9 10">
    <name type="scientific">Basilea psittacipulmonis DSM 24701</name>
    <dbReference type="NCBI Taxonomy" id="1072685"/>
    <lineage>
        <taxon>Bacteria</taxon>
        <taxon>Pseudomonadati</taxon>
        <taxon>Pseudomonadota</taxon>
        <taxon>Betaproteobacteria</taxon>
        <taxon>Burkholderiales</taxon>
        <taxon>Alcaligenaceae</taxon>
        <taxon>Basilea</taxon>
    </lineage>
</organism>
<dbReference type="AlphaFoldDB" id="A0A077DG93"/>
<accession>A0A077DG93</accession>
<dbReference type="OrthoDB" id="9796260at2"/>
<feature type="transmembrane region" description="Helical" evidence="8">
    <location>
        <begin position="7"/>
        <end position="30"/>
    </location>
</feature>
<dbReference type="PROSITE" id="PS51257">
    <property type="entry name" value="PROKAR_LIPOPROTEIN"/>
    <property type="match status" value="1"/>
</dbReference>
<feature type="transmembrane region" description="Helical" evidence="8">
    <location>
        <begin position="292"/>
        <end position="313"/>
    </location>
</feature>
<dbReference type="GO" id="GO:0022857">
    <property type="term" value="F:transmembrane transporter activity"/>
    <property type="evidence" value="ECO:0007669"/>
    <property type="project" value="InterPro"/>
</dbReference>
<evidence type="ECO:0000256" key="7">
    <source>
        <dbReference type="ARBA" id="ARBA00023136"/>
    </source>
</evidence>
<feature type="transmembrane region" description="Helical" evidence="8">
    <location>
        <begin position="42"/>
        <end position="62"/>
    </location>
</feature>
<keyword evidence="10" id="KW-1185">Reference proteome</keyword>
<feature type="transmembrane region" description="Helical" evidence="8">
    <location>
        <begin position="136"/>
        <end position="153"/>
    </location>
</feature>
<evidence type="ECO:0000256" key="4">
    <source>
        <dbReference type="ARBA" id="ARBA00022475"/>
    </source>
</evidence>
<dbReference type="Proteomes" id="UP000028945">
    <property type="component" value="Chromosome"/>
</dbReference>
<evidence type="ECO:0000256" key="6">
    <source>
        <dbReference type="ARBA" id="ARBA00022989"/>
    </source>
</evidence>
<dbReference type="InterPro" id="IPR000522">
    <property type="entry name" value="ABC_transptr_permease_BtuC"/>
</dbReference>
<dbReference type="GO" id="GO:0005886">
    <property type="term" value="C:plasma membrane"/>
    <property type="evidence" value="ECO:0007669"/>
    <property type="project" value="UniProtKB-SubCell"/>
</dbReference>
<name>A0A077DG93_9BURK</name>
<evidence type="ECO:0000256" key="8">
    <source>
        <dbReference type="SAM" id="Phobius"/>
    </source>
</evidence>
<feature type="transmembrane region" description="Helical" evidence="8">
    <location>
        <begin position="74"/>
        <end position="94"/>
    </location>
</feature>
<gene>
    <name evidence="9" type="ORF">IX83_01565</name>
</gene>
<evidence type="ECO:0000313" key="9">
    <source>
        <dbReference type="EMBL" id="AIL32173.1"/>
    </source>
</evidence>
<evidence type="ECO:0000313" key="10">
    <source>
        <dbReference type="Proteomes" id="UP000028945"/>
    </source>
</evidence>
<proteinExistence type="inferred from homology"/>
<reference evidence="9 10" key="1">
    <citation type="journal article" date="2014" name="BMC Genomics">
        <title>A genomic perspective on a new bacterial genus and species from the Alcaligenaceae family, Basilea psittacipulmonis.</title>
        <authorList>
            <person name="Whiteson K.L."/>
            <person name="Hernandez D."/>
            <person name="Lazarevic V."/>
            <person name="Gaia N."/>
            <person name="Farinelli L."/>
            <person name="Francois P."/>
            <person name="Pilo P."/>
            <person name="Frey J."/>
            <person name="Schrenzel J."/>
        </authorList>
    </citation>
    <scope>NUCLEOTIDE SEQUENCE [LARGE SCALE GENOMIC DNA]</scope>
    <source>
        <strain evidence="9 10">DSM 24701</strain>
    </source>
</reference>
<dbReference type="PANTHER" id="PTHR30472:SF19">
    <property type="entry name" value="PETROBACTIN IMPORT SYSTEM PERMEASE PROTEIN YCLO"/>
    <property type="match status" value="1"/>
</dbReference>